<evidence type="ECO:0000313" key="2">
    <source>
        <dbReference type="Proteomes" id="UP000236286"/>
    </source>
</evidence>
<dbReference type="Proteomes" id="UP000236286">
    <property type="component" value="Unassembled WGS sequence"/>
</dbReference>
<sequence length="123" mass="13968">MDEQTMRRGAATAIALHDKVKELIVRQAVDRMVLVEALKIMCRSDADFKDQIGACLRTLERQFFLTAEDRGHPLLFFVEARSYCKEVLGAPQPRARFELIQGGLAMLDDVGGEFVEEPERDQQ</sequence>
<organism evidence="1 2">
    <name type="scientific">Methylocella silvestris</name>
    <dbReference type="NCBI Taxonomy" id="199596"/>
    <lineage>
        <taxon>Bacteria</taxon>
        <taxon>Pseudomonadati</taxon>
        <taxon>Pseudomonadota</taxon>
        <taxon>Alphaproteobacteria</taxon>
        <taxon>Hyphomicrobiales</taxon>
        <taxon>Beijerinckiaceae</taxon>
        <taxon>Methylocella</taxon>
    </lineage>
</organism>
<proteinExistence type="predicted"/>
<reference evidence="1 2" key="1">
    <citation type="submission" date="2017-10" db="EMBL/GenBank/DDBJ databases">
        <title>Genome announcement of Methylocella silvestris TVC from permafrost.</title>
        <authorList>
            <person name="Wang J."/>
            <person name="Geng K."/>
            <person name="Ul-Haque F."/>
            <person name="Crombie A.T."/>
            <person name="Street L.E."/>
            <person name="Wookey P.A."/>
            <person name="Murrell J.C."/>
            <person name="Pratscher J."/>
        </authorList>
    </citation>
    <scope>NUCLEOTIDE SEQUENCE [LARGE SCALE GENOMIC DNA]</scope>
    <source>
        <strain evidence="1 2">TVC</strain>
    </source>
</reference>
<name>A0A2J7TBU4_METSI</name>
<evidence type="ECO:0000313" key="1">
    <source>
        <dbReference type="EMBL" id="PNG24236.1"/>
    </source>
</evidence>
<dbReference type="EMBL" id="PDZR01000043">
    <property type="protein sequence ID" value="PNG24236.1"/>
    <property type="molecule type" value="Genomic_DNA"/>
</dbReference>
<dbReference type="AlphaFoldDB" id="A0A2J7TBU4"/>
<protein>
    <submittedName>
        <fullName evidence="1">Uncharacterized protein</fullName>
    </submittedName>
</protein>
<comment type="caution">
    <text evidence="1">The sequence shown here is derived from an EMBL/GenBank/DDBJ whole genome shotgun (WGS) entry which is preliminary data.</text>
</comment>
<accession>A0A2J7TBU4</accession>
<gene>
    <name evidence="1" type="ORF">CR492_19810</name>
</gene>
<dbReference type="RefSeq" id="WP_102845444.1">
    <property type="nucleotide sequence ID" value="NZ_PDZR01000043.1"/>
</dbReference>